<dbReference type="AlphaFoldDB" id="A0A845R0Z1"/>
<dbReference type="Gene3D" id="3.30.750.24">
    <property type="entry name" value="STAS domain"/>
    <property type="match status" value="1"/>
</dbReference>
<keyword evidence="5" id="KW-1185">Reference proteome</keyword>
<comment type="similarity">
    <text evidence="1 2">Belongs to the anti-sigma-factor antagonist family.</text>
</comment>
<gene>
    <name evidence="4" type="ORF">D3Z33_14670</name>
</gene>
<dbReference type="CDD" id="cd07043">
    <property type="entry name" value="STAS_anti-anti-sigma_factors"/>
    <property type="match status" value="1"/>
</dbReference>
<dbReference type="Proteomes" id="UP000467132">
    <property type="component" value="Unassembled WGS sequence"/>
</dbReference>
<dbReference type="NCBIfam" id="TIGR00377">
    <property type="entry name" value="ant_ant_sig"/>
    <property type="match status" value="1"/>
</dbReference>
<dbReference type="OrthoDB" id="9793697at2"/>
<protein>
    <recommendedName>
        <fullName evidence="2">Anti-sigma factor antagonist</fullName>
    </recommendedName>
</protein>
<comment type="caution">
    <text evidence="4">The sequence shown here is derived from an EMBL/GenBank/DDBJ whole genome shotgun (WGS) entry which is preliminary data.</text>
</comment>
<dbReference type="InterPro" id="IPR003658">
    <property type="entry name" value="Anti-sigma_ant"/>
</dbReference>
<dbReference type="EMBL" id="QXXA01000020">
    <property type="protein sequence ID" value="NBI08100.1"/>
    <property type="molecule type" value="Genomic_DNA"/>
</dbReference>
<feature type="domain" description="STAS" evidence="3">
    <location>
        <begin position="17"/>
        <end position="106"/>
    </location>
</feature>
<sequence length="106" mass="11993">MALNVDKSYNEEKESWVLKPQGEIDIYTAPKFKEILLNVIESKESDIIIDGEKLEYIDSTGLGVLISGLKKLKKTEKNIMIINLRPNIVKLFEITGLNKVFVVKGV</sequence>
<organism evidence="4 5">
    <name type="scientific">Senegalia massiliensis</name>
    <dbReference type="NCBI Taxonomy" id="1720316"/>
    <lineage>
        <taxon>Bacteria</taxon>
        <taxon>Bacillati</taxon>
        <taxon>Bacillota</taxon>
        <taxon>Clostridia</taxon>
        <taxon>Eubacteriales</taxon>
        <taxon>Clostridiaceae</taxon>
        <taxon>Senegalia</taxon>
    </lineage>
</organism>
<evidence type="ECO:0000256" key="2">
    <source>
        <dbReference type="RuleBase" id="RU003749"/>
    </source>
</evidence>
<dbReference type="InterPro" id="IPR036513">
    <property type="entry name" value="STAS_dom_sf"/>
</dbReference>
<reference evidence="4 5" key="1">
    <citation type="submission" date="2018-08" db="EMBL/GenBank/DDBJ databases">
        <title>Murine metabolic-syndrome-specific gut microbial biobank.</title>
        <authorList>
            <person name="Liu C."/>
        </authorList>
    </citation>
    <scope>NUCLEOTIDE SEQUENCE [LARGE SCALE GENOMIC DNA]</scope>
    <source>
        <strain evidence="4 5">583</strain>
    </source>
</reference>
<proteinExistence type="inferred from homology"/>
<accession>A0A845R0Z1</accession>
<name>A0A845R0Z1_9CLOT</name>
<dbReference type="Pfam" id="PF01740">
    <property type="entry name" value="STAS"/>
    <property type="match status" value="1"/>
</dbReference>
<evidence type="ECO:0000313" key="5">
    <source>
        <dbReference type="Proteomes" id="UP000467132"/>
    </source>
</evidence>
<dbReference type="InterPro" id="IPR002645">
    <property type="entry name" value="STAS_dom"/>
</dbReference>
<dbReference type="PANTHER" id="PTHR33495:SF2">
    <property type="entry name" value="ANTI-SIGMA FACTOR ANTAGONIST TM_1081-RELATED"/>
    <property type="match status" value="1"/>
</dbReference>
<dbReference type="PROSITE" id="PS50801">
    <property type="entry name" value="STAS"/>
    <property type="match status" value="1"/>
</dbReference>
<dbReference type="GO" id="GO:0043856">
    <property type="term" value="F:anti-sigma factor antagonist activity"/>
    <property type="evidence" value="ECO:0007669"/>
    <property type="project" value="InterPro"/>
</dbReference>
<evidence type="ECO:0000256" key="1">
    <source>
        <dbReference type="ARBA" id="ARBA00009013"/>
    </source>
</evidence>
<evidence type="ECO:0000259" key="3">
    <source>
        <dbReference type="PROSITE" id="PS50801"/>
    </source>
</evidence>
<dbReference type="SUPFAM" id="SSF52091">
    <property type="entry name" value="SpoIIaa-like"/>
    <property type="match status" value="1"/>
</dbReference>
<dbReference type="PANTHER" id="PTHR33495">
    <property type="entry name" value="ANTI-SIGMA FACTOR ANTAGONIST TM_1081-RELATED-RELATED"/>
    <property type="match status" value="1"/>
</dbReference>
<evidence type="ECO:0000313" key="4">
    <source>
        <dbReference type="EMBL" id="NBI08100.1"/>
    </source>
</evidence>
<dbReference type="RefSeq" id="WP_130805455.1">
    <property type="nucleotide sequence ID" value="NZ_LR130785.1"/>
</dbReference>